<evidence type="ECO:0000259" key="5">
    <source>
        <dbReference type="Pfam" id="PF00291"/>
    </source>
</evidence>
<keyword evidence="2 4" id="KW-0663">Pyridoxal phosphate</keyword>
<keyword evidence="7" id="KW-1185">Reference proteome</keyword>
<organism evidence="6 7">
    <name type="scientific">Peribacillus huizhouensis</name>
    <dbReference type="NCBI Taxonomy" id="1501239"/>
    <lineage>
        <taxon>Bacteria</taxon>
        <taxon>Bacillati</taxon>
        <taxon>Bacillota</taxon>
        <taxon>Bacilli</taxon>
        <taxon>Bacillales</taxon>
        <taxon>Bacillaceae</taxon>
        <taxon>Peribacillus</taxon>
    </lineage>
</organism>
<dbReference type="HAMAP" id="MF_01030">
    <property type="entry name" value="D_Ser_dehydrat"/>
    <property type="match status" value="1"/>
</dbReference>
<comment type="cofactor">
    <cofactor evidence="1 4">
        <name>pyridoxal 5'-phosphate</name>
        <dbReference type="ChEBI" id="CHEBI:597326"/>
    </cofactor>
</comment>
<keyword evidence="3 4" id="KW-0456">Lyase</keyword>
<dbReference type="Gene3D" id="3.40.50.1100">
    <property type="match status" value="2"/>
</dbReference>
<sequence length="457" mass="50986">MENKIIQGRTIKEWEEQYPLMSKIISTDEVFWTNSKYEKFADATKKISLSEKDVRDAEERLNRFAPYIAKVFPETEKTNGIIESPIVPIPTMQSKMEETYNQEILGQLLLKCDSHLAISGSIKARGGIYEVLKHAEDLAIENNMLTIKDDYSNIDSDKFREFFSKYSIAVGSTGNLGLSIGIMSAQLGFKVYVHMSADAKQWKKDLLRSKGVTVIEYESDYSKAVEEGRKQAEADPNMYFVDDENSTNLFLGYAVAAYRLKRQLEEMNVVVDEDHPLFVYLPCGVGGGPGGVAFGLKLVFKDNVHCFFAEPTHSPCMVIGLMTGMHDKVSVQDFGIDNITDADGLAVGRASGFVGKTLENLMSGSYTVKDEELYILLSMLSDSENIQLEPSALAGIHGPIQLFRDEAGQRYIENNNLKNKIKNVSHIAWATGGSMVPKDVMETYYKKGKEASATLNN</sequence>
<dbReference type="CDD" id="cd06447">
    <property type="entry name" value="D-Ser-dehyd"/>
    <property type="match status" value="1"/>
</dbReference>
<evidence type="ECO:0000256" key="4">
    <source>
        <dbReference type="HAMAP-Rule" id="MF_01030"/>
    </source>
</evidence>
<comment type="catalytic activity">
    <reaction evidence="4">
        <text>D-serine = pyruvate + NH4(+)</text>
        <dbReference type="Rhea" id="RHEA:13977"/>
        <dbReference type="ChEBI" id="CHEBI:15361"/>
        <dbReference type="ChEBI" id="CHEBI:28938"/>
        <dbReference type="ChEBI" id="CHEBI:35247"/>
        <dbReference type="EC" id="4.3.1.18"/>
    </reaction>
</comment>
<dbReference type="NCBIfam" id="NF002823">
    <property type="entry name" value="PRK02991.1"/>
    <property type="match status" value="1"/>
</dbReference>
<proteinExistence type="inferred from homology"/>
<dbReference type="GO" id="GO:0008721">
    <property type="term" value="F:D-serine ammonia-lyase activity"/>
    <property type="evidence" value="ECO:0007669"/>
    <property type="project" value="UniProtKB-EC"/>
</dbReference>
<evidence type="ECO:0000313" key="6">
    <source>
        <dbReference type="EMBL" id="MBA9028657.1"/>
    </source>
</evidence>
<feature type="domain" description="Tryptophan synthase beta chain-like PALP" evidence="5">
    <location>
        <begin position="81"/>
        <end position="399"/>
    </location>
</feature>
<dbReference type="NCBIfam" id="TIGR02035">
    <property type="entry name" value="D_Ser_am_lyase"/>
    <property type="match status" value="1"/>
</dbReference>
<dbReference type="PROSITE" id="PS00165">
    <property type="entry name" value="DEHYDRATASE_SER_THR"/>
    <property type="match status" value="1"/>
</dbReference>
<dbReference type="InterPro" id="IPR011780">
    <property type="entry name" value="D_Ser_am_lyase"/>
</dbReference>
<reference evidence="6 7" key="1">
    <citation type="submission" date="2020-08" db="EMBL/GenBank/DDBJ databases">
        <title>Genomic Encyclopedia of Type Strains, Phase IV (KMG-IV): sequencing the most valuable type-strain genomes for metagenomic binning, comparative biology and taxonomic classification.</title>
        <authorList>
            <person name="Goeker M."/>
        </authorList>
    </citation>
    <scope>NUCLEOTIDE SEQUENCE [LARGE SCALE GENOMIC DNA]</scope>
    <source>
        <strain evidence="6 7">DSM 105481</strain>
    </source>
</reference>
<dbReference type="EMBL" id="JACJHX010000016">
    <property type="protein sequence ID" value="MBA9028657.1"/>
    <property type="molecule type" value="Genomic_DNA"/>
</dbReference>
<dbReference type="InterPro" id="IPR000634">
    <property type="entry name" value="Ser/Thr_deHydtase_PyrdxlP-BS"/>
</dbReference>
<comment type="similarity">
    <text evidence="4">Belongs to the serine/threonine dehydratase family. DsdA subfamily.</text>
</comment>
<dbReference type="InterPro" id="IPR050147">
    <property type="entry name" value="Ser/Thr_Dehydratase"/>
</dbReference>
<dbReference type="InterPro" id="IPR036052">
    <property type="entry name" value="TrpB-like_PALP_sf"/>
</dbReference>
<evidence type="ECO:0000313" key="7">
    <source>
        <dbReference type="Proteomes" id="UP000626697"/>
    </source>
</evidence>
<gene>
    <name evidence="4" type="primary">dsdA</name>
    <name evidence="6" type="ORF">HNP81_003977</name>
</gene>
<dbReference type="Proteomes" id="UP000626697">
    <property type="component" value="Unassembled WGS sequence"/>
</dbReference>
<dbReference type="PANTHER" id="PTHR48078">
    <property type="entry name" value="THREONINE DEHYDRATASE, MITOCHONDRIAL-RELATED"/>
    <property type="match status" value="1"/>
</dbReference>
<feature type="modified residue" description="N6-(pyridoxal phosphate)lysine" evidence="4">
    <location>
        <position position="123"/>
    </location>
</feature>
<comment type="caution">
    <text evidence="6">The sequence shown here is derived from an EMBL/GenBank/DDBJ whole genome shotgun (WGS) entry which is preliminary data.</text>
</comment>
<protein>
    <recommendedName>
        <fullName evidence="4">Probable D-serine dehydratase</fullName>
        <ecNumber evidence="4">4.3.1.18</ecNumber>
    </recommendedName>
    <alternativeName>
        <fullName evidence="4">D-serine deaminase</fullName>
        <shortName evidence="4">DSD</shortName>
    </alternativeName>
</protein>
<name>A0ABR6CUD9_9BACI</name>
<dbReference type="SUPFAM" id="SSF53686">
    <property type="entry name" value="Tryptophan synthase beta subunit-like PLP-dependent enzymes"/>
    <property type="match status" value="1"/>
</dbReference>
<dbReference type="RefSeq" id="WP_182503691.1">
    <property type="nucleotide sequence ID" value="NZ_JACJHX010000016.1"/>
</dbReference>
<evidence type="ECO:0000256" key="3">
    <source>
        <dbReference type="ARBA" id="ARBA00023239"/>
    </source>
</evidence>
<evidence type="ECO:0000256" key="2">
    <source>
        <dbReference type="ARBA" id="ARBA00022898"/>
    </source>
</evidence>
<dbReference type="EC" id="4.3.1.18" evidence="4"/>
<dbReference type="InterPro" id="IPR001926">
    <property type="entry name" value="TrpB-like_PALP"/>
</dbReference>
<evidence type="ECO:0000256" key="1">
    <source>
        <dbReference type="ARBA" id="ARBA00001933"/>
    </source>
</evidence>
<accession>A0ABR6CUD9</accession>
<dbReference type="PANTHER" id="PTHR48078:SF9">
    <property type="entry name" value="D-SERINE DEHYDRATASE"/>
    <property type="match status" value="1"/>
</dbReference>
<dbReference type="Pfam" id="PF00291">
    <property type="entry name" value="PALP"/>
    <property type="match status" value="1"/>
</dbReference>